<keyword evidence="4" id="KW-1185">Reference proteome</keyword>
<reference evidence="3" key="1">
    <citation type="submission" date="2022-12" db="EMBL/GenBank/DDBJ databases">
        <authorList>
            <person name="Ruckert C."/>
            <person name="Busche T."/>
            <person name="Kalinowski J."/>
            <person name="Wittmann C."/>
        </authorList>
    </citation>
    <scope>NUCLEOTIDE SEQUENCE</scope>
    <source>
        <strain evidence="3">DSM 40467</strain>
    </source>
</reference>
<dbReference type="Gene3D" id="2.40.10.120">
    <property type="match status" value="1"/>
</dbReference>
<evidence type="ECO:0000256" key="1">
    <source>
        <dbReference type="SAM" id="MobiDB-lite"/>
    </source>
</evidence>
<dbReference type="GO" id="GO:0008233">
    <property type="term" value="F:peptidase activity"/>
    <property type="evidence" value="ECO:0007669"/>
    <property type="project" value="UniProtKB-KW"/>
</dbReference>
<dbReference type="Pfam" id="PF20028">
    <property type="entry name" value="VMAP-C"/>
    <property type="match status" value="1"/>
</dbReference>
<evidence type="ECO:0000259" key="2">
    <source>
        <dbReference type="Pfam" id="PF20028"/>
    </source>
</evidence>
<evidence type="ECO:0000313" key="3">
    <source>
        <dbReference type="EMBL" id="WAZ27014.1"/>
    </source>
</evidence>
<dbReference type="InterPro" id="IPR009003">
    <property type="entry name" value="Peptidase_S1_PA"/>
</dbReference>
<keyword evidence="3" id="KW-0645">Protease</keyword>
<dbReference type="SUPFAM" id="SSF50494">
    <property type="entry name" value="Trypsin-like serine proteases"/>
    <property type="match status" value="1"/>
</dbReference>
<organism evidence="3 4">
    <name type="scientific">Streptomyces cinnabarinus</name>
    <dbReference type="NCBI Taxonomy" id="67287"/>
    <lineage>
        <taxon>Bacteria</taxon>
        <taxon>Bacillati</taxon>
        <taxon>Actinomycetota</taxon>
        <taxon>Actinomycetes</taxon>
        <taxon>Kitasatosporales</taxon>
        <taxon>Streptomycetaceae</taxon>
        <taxon>Streptomyces</taxon>
    </lineage>
</organism>
<dbReference type="GO" id="GO:0006508">
    <property type="term" value="P:proteolysis"/>
    <property type="evidence" value="ECO:0007669"/>
    <property type="project" value="UniProtKB-KW"/>
</dbReference>
<dbReference type="InterPro" id="IPR047738">
    <property type="entry name" value="SAV_2336-like_N"/>
</dbReference>
<feature type="domain" description="vWA-MoxR associated protein C-terminal" evidence="2">
    <location>
        <begin position="900"/>
        <end position="1121"/>
    </location>
</feature>
<dbReference type="EMBL" id="CP114413">
    <property type="protein sequence ID" value="WAZ27014.1"/>
    <property type="molecule type" value="Genomic_DNA"/>
</dbReference>
<evidence type="ECO:0000313" key="4">
    <source>
        <dbReference type="Proteomes" id="UP001164439"/>
    </source>
</evidence>
<keyword evidence="3" id="KW-0378">Hydrolase</keyword>
<dbReference type="InterPro" id="IPR045450">
    <property type="entry name" value="VMAP_C"/>
</dbReference>
<feature type="region of interest" description="Disordered" evidence="1">
    <location>
        <begin position="26"/>
        <end position="69"/>
    </location>
</feature>
<gene>
    <name evidence="3" type="ORF">STRCI_000814</name>
</gene>
<sequence length="1135" mass="122085">MSAVSAVSAEDLADALWVARFAGRGEWADESSGAEATSADGEDRRPPTPTARPVPGSGTGPHDTPLHAAVHPRRDDAAPGMRHPGPGLAAAPVRLGRERSLAEMRALGRALRPLKRVRGSAERQLDEEATARAMGETALLLPAWRAGPERRFEVDLVIDIGPSMVIWRQLASDVQGLFEGHGAFRVVRTLCLDTVDGSMRLSWSRRAGRGAAPRSVAPERLADPTGRRLILLLTDGMGPLWDSPALDAALRRWSRTQPVAVLQVLPHRLWHRTRLTTEAVSARAIAPGATTPAFKARRNGGRTQSWVPVLELAPDWIEPWAKVIAGTAAGWTPLWALPVGRGPSGRPPRRRPKSADTAEELVERFRGEASVSAFELAGYLAAAPLVPPVMHLVQRTMMPRSNSAHLAEVFLSGLIAPADDDLRPGDDPDLLLYDFLPGVREVLLATLTRRESMSVLDVIGRVSGKVAGRFGGSLSFRALVPTVEAGGEWRIPAGSAPFARVAAGVLASFGSEHRAVAEALTGAAEEPPMRAGGSDAPARAMRSAALARAATVSLHQASAGAPLLGSGFFVAPGWVLTSAEVVPGGRGSVVQIDHDGRLIHGTVEWRQSSARYGSESVSGLALIRLWDAPDHACVWLTERTIDSLLEEVAYSGRHRHRAEVVGVSRRCPVRGRVGDGGVLVLEPEAAPARSAAGGPVVDPVRGEVIGVLTARRGGEKADLMVPVTELRRDAGDVYHGVVRAHDTHHAENPAGWRYVLSDVGTGSWALTPDWRIALLRLLAELQPPASTASLERLVRRLDGPRRYTLPPRAWRDGLGLLYDLPGLGGLEAVLRYVVRAATAEPGTDAALQLWAWVQSMSARAGLLGDFQQMLTEEFGRHSDARGPGRTVLLEIVQRGWEPEHCDWSVSISRGEDWTRLESGERSTLAELSISLRAPLAEAMRRCDGPDQPAVLEVALPANLLSLDVDTWPLDRAGGLALGATRPVVIRCADRDLAPGWDEERMRRWSTLHHRPPVPTVLDASVTGENLLRSLPPDALPVLSGSRDAALRALLEAGLPIALWRRDHDVPKAPTSEFRQRVQHAVEGLTSAAELPDRLLSLRKELAAHSPDASWADGLTLLYDDPTSPLPDDGDLLEAP</sequence>
<accession>A0ABY7KR15</accession>
<dbReference type="NCBIfam" id="NF041121">
    <property type="entry name" value="SAV_2336_NTERM"/>
    <property type="match status" value="1"/>
</dbReference>
<dbReference type="Proteomes" id="UP001164439">
    <property type="component" value="Chromosome"/>
</dbReference>
<protein>
    <submittedName>
        <fullName evidence="3">Serine protease</fullName>
    </submittedName>
</protein>
<name>A0ABY7KR15_9ACTN</name>
<proteinExistence type="predicted"/>